<feature type="compositionally biased region" description="Pro residues" evidence="1">
    <location>
        <begin position="120"/>
        <end position="130"/>
    </location>
</feature>
<proteinExistence type="predicted"/>
<evidence type="ECO:0000256" key="2">
    <source>
        <dbReference type="SAM" id="SignalP"/>
    </source>
</evidence>
<protein>
    <submittedName>
        <fullName evidence="3">Uncharacterized protein</fullName>
    </submittedName>
</protein>
<name>A0A7R9WGT3_9STRA</name>
<dbReference type="AlphaFoldDB" id="A0A7R9WGT3"/>
<gene>
    <name evidence="3" type="ORF">TDUB1175_LOCUS21938</name>
</gene>
<reference evidence="3" key="1">
    <citation type="submission" date="2021-01" db="EMBL/GenBank/DDBJ databases">
        <authorList>
            <person name="Corre E."/>
            <person name="Pelletier E."/>
            <person name="Niang G."/>
            <person name="Scheremetjew M."/>
            <person name="Finn R."/>
            <person name="Kale V."/>
            <person name="Holt S."/>
            <person name="Cochrane G."/>
            <person name="Meng A."/>
            <person name="Brown T."/>
            <person name="Cohen L."/>
        </authorList>
    </citation>
    <scope>NUCLEOTIDE SEQUENCE</scope>
    <source>
        <strain evidence="3">CCMP147</strain>
    </source>
</reference>
<accession>A0A7R9WGT3</accession>
<evidence type="ECO:0000313" key="3">
    <source>
        <dbReference type="EMBL" id="CAD8323520.1"/>
    </source>
</evidence>
<feature type="region of interest" description="Disordered" evidence="1">
    <location>
        <begin position="108"/>
        <end position="175"/>
    </location>
</feature>
<evidence type="ECO:0000256" key="1">
    <source>
        <dbReference type="SAM" id="MobiDB-lite"/>
    </source>
</evidence>
<dbReference type="EMBL" id="HBED01043623">
    <property type="protein sequence ID" value="CAD8323520.1"/>
    <property type="molecule type" value="Transcribed_RNA"/>
</dbReference>
<organism evidence="3">
    <name type="scientific">Pseudictyota dubia</name>
    <dbReference type="NCBI Taxonomy" id="2749911"/>
    <lineage>
        <taxon>Eukaryota</taxon>
        <taxon>Sar</taxon>
        <taxon>Stramenopiles</taxon>
        <taxon>Ochrophyta</taxon>
        <taxon>Bacillariophyta</taxon>
        <taxon>Mediophyceae</taxon>
        <taxon>Biddulphiophycidae</taxon>
        <taxon>Eupodiscales</taxon>
        <taxon>Odontellaceae</taxon>
        <taxon>Pseudictyota</taxon>
    </lineage>
</organism>
<keyword evidence="2" id="KW-0732">Signal</keyword>
<feature type="compositionally biased region" description="Polar residues" evidence="1">
    <location>
        <begin position="133"/>
        <end position="152"/>
    </location>
</feature>
<feature type="signal peptide" evidence="2">
    <location>
        <begin position="1"/>
        <end position="22"/>
    </location>
</feature>
<feature type="chain" id="PRO_5031277705" evidence="2">
    <location>
        <begin position="23"/>
        <end position="201"/>
    </location>
</feature>
<sequence>MAYYETWLAAWLLFGALLSSNGDDGTHSEVDHRYQCNTCGDCEVKNVGNCCGYYPQCVNINFQPDLEKVKESCANSNVISPCGWTQIDACTCTEGRCQAAADDDAGEACEEDPSGAFLAPPQPSLSPSAPPTWQFTEYPSSGPSASPTQRPTSSSSSDDVDVDEGVDSPLSSRSAASKRIWSGTFHSHPCYLGVPISFVAW</sequence>